<dbReference type="PANTHER" id="PTHR23120:SF42">
    <property type="entry name" value="MAESTRO HEAT-LIKE REPEAT FAMILY MEMBER 3"/>
    <property type="match status" value="1"/>
</dbReference>
<dbReference type="GO" id="GO:0005737">
    <property type="term" value="C:cytoplasm"/>
    <property type="evidence" value="ECO:0007669"/>
    <property type="project" value="TreeGrafter"/>
</dbReference>
<dbReference type="InterPro" id="IPR055406">
    <property type="entry name" value="HEAT_Maestro"/>
</dbReference>
<reference evidence="5 6" key="1">
    <citation type="journal article" date="2020" name="Nature">
        <title>Six reference-quality genomes reveal evolution of bat adaptations.</title>
        <authorList>
            <person name="Jebb D."/>
            <person name="Huang Z."/>
            <person name="Pippel M."/>
            <person name="Hughes G.M."/>
            <person name="Lavrichenko K."/>
            <person name="Devanna P."/>
            <person name="Winkler S."/>
            <person name="Jermiin L.S."/>
            <person name="Skirmuntt E.C."/>
            <person name="Katzourakis A."/>
            <person name="Burkitt-Gray L."/>
            <person name="Ray D.A."/>
            <person name="Sullivan K.A.M."/>
            <person name="Roscito J.G."/>
            <person name="Kirilenko B.M."/>
            <person name="Davalos L.M."/>
            <person name="Corthals A.P."/>
            <person name="Power M.L."/>
            <person name="Jones G."/>
            <person name="Ransome R.D."/>
            <person name="Dechmann D.K.N."/>
            <person name="Locatelli A.G."/>
            <person name="Puechmaille S.J."/>
            <person name="Fedrigo O."/>
            <person name="Jarvis E.D."/>
            <person name="Hiller M."/>
            <person name="Vernes S.C."/>
            <person name="Myers E.W."/>
            <person name="Teeling E.C."/>
        </authorList>
    </citation>
    <scope>NUCLEOTIDE SEQUENCE [LARGE SCALE GENOMIC DNA]</scope>
    <source>
        <strain evidence="5">MMyoMyo1</strain>
        <tissue evidence="5">Flight muscle</tissue>
    </source>
</reference>
<evidence type="ECO:0000256" key="1">
    <source>
        <dbReference type="ARBA" id="ARBA00022737"/>
    </source>
</evidence>
<dbReference type="InterPro" id="IPR016024">
    <property type="entry name" value="ARM-type_fold"/>
</dbReference>
<dbReference type="SUPFAM" id="SSF48371">
    <property type="entry name" value="ARM repeat"/>
    <property type="match status" value="1"/>
</dbReference>
<dbReference type="AlphaFoldDB" id="A0A7J7RUP7"/>
<dbReference type="PANTHER" id="PTHR23120">
    <property type="entry name" value="MAESTRO-RELATED HEAT DOMAIN-CONTAINING"/>
    <property type="match status" value="1"/>
</dbReference>
<dbReference type="Pfam" id="PF21047">
    <property type="entry name" value="HEAT_Maestro"/>
    <property type="match status" value="1"/>
</dbReference>
<evidence type="ECO:0000259" key="4">
    <source>
        <dbReference type="Pfam" id="PF23227"/>
    </source>
</evidence>
<feature type="domain" description="Maestro/Maestro-like HEAT-repeats" evidence="4">
    <location>
        <begin position="609"/>
        <end position="863"/>
    </location>
</feature>
<dbReference type="InterPro" id="IPR011989">
    <property type="entry name" value="ARM-like"/>
</dbReference>
<dbReference type="InterPro" id="IPR045206">
    <property type="entry name" value="Maestro_heat-like_prot"/>
</dbReference>
<dbReference type="VEuPathDB" id="HostDB:LOC118678949"/>
<evidence type="ECO:0000313" key="6">
    <source>
        <dbReference type="Proteomes" id="UP000527355"/>
    </source>
</evidence>
<dbReference type="InterPro" id="IPR055408">
    <property type="entry name" value="HEAT_MROH2B-like"/>
</dbReference>
<evidence type="ECO:0000259" key="3">
    <source>
        <dbReference type="Pfam" id="PF23210"/>
    </source>
</evidence>
<dbReference type="Proteomes" id="UP000527355">
    <property type="component" value="Unassembled WGS sequence"/>
</dbReference>
<dbReference type="InterPro" id="IPR048465">
    <property type="entry name" value="Maestro-like_HEAT"/>
</dbReference>
<accession>A0A7J7RUP7</accession>
<keyword evidence="6" id="KW-1185">Reference proteome</keyword>
<feature type="domain" description="Maestro-like HEAT-repeats" evidence="2">
    <location>
        <begin position="202"/>
        <end position="420"/>
    </location>
</feature>
<protein>
    <recommendedName>
        <fullName evidence="7">Maestro heat like repeat family member 7</fullName>
    </recommendedName>
</protein>
<dbReference type="Gene3D" id="1.25.10.10">
    <property type="entry name" value="Leucine-rich Repeat Variant"/>
    <property type="match status" value="1"/>
</dbReference>
<dbReference type="Pfam" id="PF23227">
    <property type="entry name" value="HEAT_MROH2B_C"/>
    <property type="match status" value="1"/>
</dbReference>
<dbReference type="Pfam" id="PF23210">
    <property type="entry name" value="HEAT_Maestro_2"/>
    <property type="match status" value="1"/>
</dbReference>
<dbReference type="EMBL" id="JABWUV010000021">
    <property type="protein sequence ID" value="KAF6279863.1"/>
    <property type="molecule type" value="Genomic_DNA"/>
</dbReference>
<evidence type="ECO:0000313" key="5">
    <source>
        <dbReference type="EMBL" id="KAF6279863.1"/>
    </source>
</evidence>
<keyword evidence="1" id="KW-0677">Repeat</keyword>
<feature type="domain" description="MROH2B-like HEAT-repeats" evidence="3">
    <location>
        <begin position="52"/>
        <end position="173"/>
    </location>
</feature>
<evidence type="ECO:0000259" key="2">
    <source>
        <dbReference type="Pfam" id="PF21047"/>
    </source>
</evidence>
<comment type="caution">
    <text evidence="5">The sequence shown here is derived from an EMBL/GenBank/DDBJ whole genome shotgun (WGS) entry which is preliminary data.</text>
</comment>
<proteinExistence type="predicted"/>
<organism evidence="5 6">
    <name type="scientific">Myotis myotis</name>
    <name type="common">Greater mouse-eared bat</name>
    <name type="synonym">Vespertilio myotis</name>
    <dbReference type="NCBI Taxonomy" id="51298"/>
    <lineage>
        <taxon>Eukaryota</taxon>
        <taxon>Metazoa</taxon>
        <taxon>Chordata</taxon>
        <taxon>Craniata</taxon>
        <taxon>Vertebrata</taxon>
        <taxon>Euteleostomi</taxon>
        <taxon>Mammalia</taxon>
        <taxon>Eutheria</taxon>
        <taxon>Laurasiatheria</taxon>
        <taxon>Chiroptera</taxon>
        <taxon>Yangochiroptera</taxon>
        <taxon>Vespertilionidae</taxon>
        <taxon>Myotis</taxon>
    </lineage>
</organism>
<gene>
    <name evidence="5" type="ORF">mMyoMyo1_010122</name>
</gene>
<name>A0A7J7RUP7_MYOMY</name>
<sequence>MNPDPNRPRAGTKSRRHAPCLPSLTGLRQSEREAYQSILRFLRPGEMSELDKMTFLRAVDTLAGAVRAQASGSMNNYIPKTLLAKKIETLMLEEGGGELLTSSVRQQAMLSIVALSQVDPPFHLDQKLDLVNAAVACVFSLPLIVPSQNRKESASLYLQTVQALDDMLQALVMDGRDPNMAMLQRMLEIVLPWLTMSEKEQEQGRAAYTISHLLRFTCNFPELLHLADFSISGRLMATLGIFCMSRSPDASAGASEGLHYLFKVLVLHRSMKHKTELILRELQKHFRGEWLVYIEDLAMFFREFLSPEERMDAVMVFMEAMASDREDDVRAASKILRMTLKSSMPEIGKVPEMVEFIYHNMNKITEATAQETMRKVLQLLAQAYADDVILTLLQMQDQSHRGNRKPWEILASIPQSYVVIMEHLLRRLTVHLKHRAPEASDRTQISPLIATRAMHELLLEPSRRMEVQTLFPPLFMALLIQTSFLVVEGGAEAAGGSEHATKWMDPVSSTVEALKTLMWSTGYGDYVSYVQTQEGWELLTSPERHYEGVTVLARAMATRDCWHNCPVFSLIIQMLREQEYRDHLTAFVLLAELLRCREVVATVDEATTRVLASWFQCEEPATVKLLLRVAETFALHGNMTRQLGLLQPYVLNCCHSEDGEVVTETFLVLRCLVEHLTWQKLPSFLVQLAFTLGPFFEAESEPLRLKAFEIYGMLLAKVKRSFFASPLKHQVLNSLVLLVVHLADRDARVAQVCRLALCRTASILGWWRLRAVFADRDLWTILRALLEREAGRGLWLLTQSLSLLRSPQAPVRQAAVWFTGQVIQSLEVAPAADIEEACTALRAMSEDPDPSVRCLATQTLHVLEASKSRPARTRTPWLCCRRRC</sequence>
<evidence type="ECO:0008006" key="7">
    <source>
        <dbReference type="Google" id="ProtNLM"/>
    </source>
</evidence>